<evidence type="ECO:0000256" key="6">
    <source>
        <dbReference type="ARBA" id="ARBA00023163"/>
    </source>
</evidence>
<dbReference type="InterPro" id="IPR003656">
    <property type="entry name" value="Znf_BED"/>
</dbReference>
<dbReference type="EMBL" id="QUTE01010204">
    <property type="protein sequence ID" value="RHZ14797.1"/>
    <property type="molecule type" value="Genomic_DNA"/>
</dbReference>
<keyword evidence="7" id="KW-0539">Nucleus</keyword>
<dbReference type="PANTHER" id="PTHR46481">
    <property type="entry name" value="ZINC FINGER BED DOMAIN-CONTAINING PROTEIN 4"/>
    <property type="match status" value="1"/>
</dbReference>
<evidence type="ECO:0000256" key="8">
    <source>
        <dbReference type="PROSITE-ProRule" id="PRU00027"/>
    </source>
</evidence>
<name>A0A397F442_APHAT</name>
<dbReference type="GO" id="GO:0005634">
    <property type="term" value="C:nucleus"/>
    <property type="evidence" value="ECO:0007669"/>
    <property type="project" value="UniProtKB-SubCell"/>
</dbReference>
<keyword evidence="4" id="KW-0862">Zinc</keyword>
<keyword evidence="6" id="KW-0804">Transcription</keyword>
<reference evidence="11 12" key="1">
    <citation type="submission" date="2018-08" db="EMBL/GenBank/DDBJ databases">
        <title>Aphanomyces genome sequencing and annotation.</title>
        <authorList>
            <person name="Minardi D."/>
            <person name="Oidtmann B."/>
            <person name="Van Der Giezen M."/>
            <person name="Studholme D.J."/>
        </authorList>
    </citation>
    <scope>NUCLEOTIDE SEQUENCE [LARGE SCALE GENOMIC DNA]</scope>
    <source>
        <strain evidence="11 12">197901</strain>
    </source>
</reference>
<evidence type="ECO:0000256" key="4">
    <source>
        <dbReference type="ARBA" id="ARBA00022833"/>
    </source>
</evidence>
<gene>
    <name evidence="11" type="ORF">DYB31_002007</name>
</gene>
<evidence type="ECO:0000256" key="2">
    <source>
        <dbReference type="ARBA" id="ARBA00022723"/>
    </source>
</evidence>
<dbReference type="InterPro" id="IPR052035">
    <property type="entry name" value="ZnF_BED_domain_contain"/>
</dbReference>
<proteinExistence type="predicted"/>
<dbReference type="PROSITE" id="PS50808">
    <property type="entry name" value="ZF_BED"/>
    <property type="match status" value="1"/>
</dbReference>
<evidence type="ECO:0000256" key="7">
    <source>
        <dbReference type="ARBA" id="ARBA00023242"/>
    </source>
</evidence>
<dbReference type="GO" id="GO:0003677">
    <property type="term" value="F:DNA binding"/>
    <property type="evidence" value="ECO:0007669"/>
    <property type="project" value="InterPro"/>
</dbReference>
<dbReference type="PANTHER" id="PTHR46481:SF10">
    <property type="entry name" value="ZINC FINGER BED DOMAIN-CONTAINING PROTEIN 39"/>
    <property type="match status" value="1"/>
</dbReference>
<evidence type="ECO:0000256" key="3">
    <source>
        <dbReference type="ARBA" id="ARBA00022771"/>
    </source>
</evidence>
<protein>
    <recommendedName>
        <fullName evidence="10">BED-type domain-containing protein</fullName>
    </recommendedName>
</protein>
<evidence type="ECO:0000256" key="1">
    <source>
        <dbReference type="ARBA" id="ARBA00004123"/>
    </source>
</evidence>
<evidence type="ECO:0000256" key="9">
    <source>
        <dbReference type="SAM" id="MobiDB-lite"/>
    </source>
</evidence>
<dbReference type="GO" id="GO:0008270">
    <property type="term" value="F:zinc ion binding"/>
    <property type="evidence" value="ECO:0007669"/>
    <property type="project" value="UniProtKB-KW"/>
</dbReference>
<organism evidence="11 12">
    <name type="scientific">Aphanomyces astaci</name>
    <name type="common">Crayfish plague agent</name>
    <dbReference type="NCBI Taxonomy" id="112090"/>
    <lineage>
        <taxon>Eukaryota</taxon>
        <taxon>Sar</taxon>
        <taxon>Stramenopiles</taxon>
        <taxon>Oomycota</taxon>
        <taxon>Saprolegniomycetes</taxon>
        <taxon>Saprolegniales</taxon>
        <taxon>Verrucalvaceae</taxon>
        <taxon>Aphanomyces</taxon>
    </lineage>
</organism>
<evidence type="ECO:0000313" key="12">
    <source>
        <dbReference type="Proteomes" id="UP000266196"/>
    </source>
</evidence>
<comment type="subcellular location">
    <subcellularLocation>
        <location evidence="1">Nucleus</location>
    </subcellularLocation>
</comment>
<feature type="region of interest" description="Disordered" evidence="9">
    <location>
        <begin position="630"/>
        <end position="668"/>
    </location>
</feature>
<sequence>MGKLPTTPLHSAKHGDLRVFKLKNISRPEIWEYASLVAPGLDVMECSSKEAPQFYCHLCDDVFAHDSTRLQNLHRHMKSKHLGEIQQVSFSAPQHLQASQPQRAMDTTGVLSGKRKATCDPGVVDDGSIKPSRTTAAMLRGDIIHSIFPSSTYTSHTGHNVGGIHATTFHSRKLGPISLFKVKHINRPEIWMYVSLVAPVGLAPPPATGWTSRDASHFYCHLCDDCFPHDYVRSQNLHRHVKSKHRADVDLYVKKLMRASDKLKPLPSTTPSSSTPAAIIDCERHLVECIASATSSALDLVENPHFLKLLHAIQACPGQFTVPSRRMLESHLNKLYMERRDAVMASLDHPSAACFSLSCHVVLLTVSQIPHLEWTLHHVTQTSFEWRHVPLAFQPLPLVTPLPVDFLNRSLAHVLHEWNLPLSQISVLVSDMDTRGLPVRTLGCLDHLFNTIISSFFPPSDPPSSPYRRYQAPPFTSTSSPHLDLCPPLVSRIAALAQYFNPSTPTRQTLDRFSSFQTKNAFKANTPTPPVACPSQWQPTYHMLYTWQHLRPAVAAYVDATHDPAVPHVSAMDWTILDGFLMLLEPLLQVASMLPSRSQPTPTPPQTAVLLSVVKLLVHDLSNAEFFASRGWPPPSPQLQPQLGQPQQGQPQLGQPQLGQPHLGQPQLGQPQQLDLQLMAFPHLQSTQQFLHSLLANYIDESALLWISALHPSVAATLAHCPTDEDKSQLKHRLLQE</sequence>
<feature type="compositionally biased region" description="Low complexity" evidence="9">
    <location>
        <begin position="639"/>
        <end position="668"/>
    </location>
</feature>
<feature type="domain" description="BED-type" evidence="10">
    <location>
        <begin position="25"/>
        <end position="88"/>
    </location>
</feature>
<comment type="caution">
    <text evidence="11">The sequence shown here is derived from an EMBL/GenBank/DDBJ whole genome shotgun (WGS) entry which is preliminary data.</text>
</comment>
<evidence type="ECO:0000259" key="10">
    <source>
        <dbReference type="PROSITE" id="PS50808"/>
    </source>
</evidence>
<dbReference type="AlphaFoldDB" id="A0A397F442"/>
<accession>A0A397F442</accession>
<keyword evidence="2" id="KW-0479">Metal-binding</keyword>
<dbReference type="Proteomes" id="UP000266196">
    <property type="component" value="Unassembled WGS sequence"/>
</dbReference>
<keyword evidence="3 8" id="KW-0863">Zinc-finger</keyword>
<keyword evidence="5" id="KW-0805">Transcription regulation</keyword>
<evidence type="ECO:0000313" key="11">
    <source>
        <dbReference type="EMBL" id="RHZ14797.1"/>
    </source>
</evidence>
<evidence type="ECO:0000256" key="5">
    <source>
        <dbReference type="ARBA" id="ARBA00023015"/>
    </source>
</evidence>